<keyword evidence="12" id="KW-1185">Reference proteome</keyword>
<evidence type="ECO:0000256" key="7">
    <source>
        <dbReference type="SAM" id="MobiDB-lite"/>
    </source>
</evidence>
<sequence length="2382" mass="268072">MGLTVGAMSALCMLVLLFSQLVLGLRYDQELSEYNLNENKTAKRVLDYWGEWPKHTYNPSPSNWRFPFYALFLDRYVDGDPENNDINGTVFETDTISNQYRFGGDMTGLRENLDYIQGIGIKGVYIAGTPFVNFPWKSDSYSPLDFSLLDKHYGTIQQWRSAIDEIHRRGMYVMADSTYGTSVFLISSETALNLTFISMADLLGFQGFLNSTAPLNPLEYRTVWKEDQKYFDFSPSNQYKKECKYPIFYSEVGVPIGNETDFLNQLKGCYDSDFDQYGAIDSVSLAPDWQKSLAKAALVQDRLREWVPSVRQKIEHFTCMLITSLDIDALRFDKAGQITVDAFASSSLAIRKCASRLGKDNFFIGGEFTASNSYASIYLGRGREPEMRPNNATESISLTNASDDRYFLRQPEGHGADAAVFHYSIYRALTRFLGMDGNFTAPADTSVDFVDAWNDILITNDLINFNTGKFDPRHMMGTANQDTFRWSSIRQGTAKMLLGQFITSLHLPGIPILLWGEEQEFYVLDSTSPLGIFGRQPMTSSPSWQIQGCYGLGSSQYNEFPIEAALTGCHDEKVGMDHRDPTHPVRNIIKSFYYLRENLPSLKDGYYLQSLSKYTRNVTLPGSGDTATEMGIWSVLRDQYPGVSDLDPTNETAVWLVYHNENISVSYNFDCNSPLDSLLAPFEGGTKVRNLLAPYDEVTLQSSQVRLGIHGSQVFNGCLDQTTLKPFEFRAYVPIAQWIPPPVMMTAFEPGHDARIESNTTAFDEQSVDIELRFSEELDCDMITESFTVSSTTESQTVPNINTKSVSCETVRPGSLEHVGQVPSVWSWKGTLDNVTHGIHVLTVKNASTATKSRFTNSVDRLMFRIGRKDNPMIFPMSANYTNTGLTKFTNEDGFLVQHKAAGADKWRYSTNWESSWSPWKPYDGGSSQINSLPWSGTKQQRWDADHVILQYWSKAAGSSQHIQRLDSREKDKAPRRFPHLFAFGDFNRFGKDIGLKNSFSHDRKVGIWKFHLSAEWPSRFQVNVWGLNSDKKLDRTLVLGDTLNSSRLNRLQPDSLSVADNVVNFTQFPPAPYMAYRMELNDGNMQFELVPSGLRLHQEIIYVLLWVFPVLTAGLSVLIYMAAFYNISFNRTGVSLPFHILPSFLRPRRGFEKLGGEENKGALMTEMTVPSTTGIFPLAASLSSKKKRTVLLATLEYDIEDWEIKIKIGGLGVMAQLMGKNLPHHDIIWVVPCVGGVDYPIDTLAEPMSVTIADSVYEVQVQYHKLRNITYVLLDAPIFRQQTKSEPYPPRMDDLHSAIYYSAWNSCIAETVKRFSHCINIYHINDYHGAVAPLYLLPSTIPCCLSLHNAEFQGLWPLRDQKELEEISQVFNLEIAIIRKYVQFGEVFNLLHAGASYLRVHQRGFGAVGVSNKYGDRSYARYPIFWGLKEIGKLPNPDPSDTEPWDPETEAHQVIKVDQAYEQSRGDHRSQAQKWAGLKVDPTAELFVFVGRWSVQKGVDLIADVFPAILERHSNVQLICIGPVIDMYGKFAALKLEEMMNLYPRRVFSKPEFTALPPFIFTGAEFALIPSRDEPFGLVAVEFGRKGALGVGALVGGLGQMPGWWFPVESMTVKHLQKQFKVAIESAIESKQKDRAMMRASSAKQRFPVARWVEDLDHLQAQSIRMHEQENDPARKKRSSGHHSRNFSQISFFSTRTASPNLDEMNPIPRSSPQIPDEGLHRSLSLGVRSGPGHQIRRTVLHEGTALTPRLEEIADPDEQGISPEAAEAIVKQGQHNPSSSVTDTERRQRGRTLSVTTLPQPSVVAGLGIDDAHSTSTRSRLRSSSILSVDQIKGTRESFSLESADPTFKDETGKYSRCFQGMLQRLTGKNSESDLCIEDFIMNSEKEWSDSLREAKLGRVSSRSPSPYRRSPSLNDQDDEVEDDASNWEDLSTQELLRPKAFKRPPRIQRWLLTRVFDWPIYSIILALGQIMAANSSQITLLTSSSGQSPITLYILGSVYIVTTCGWWLAFRRIPSVRLLSLPFVFYSLAFLTIGIAAFVPKGNGQDWTYHFATTLYIVGSSSGYLFFSLNFGDDGGSKSESWVYRACIIQGTQNLYIAALFFWGADIASGNGREILESPGAVAAITIPIAALLFGIAVVLFTGLPSYYRQTPGKIPAFYKSILRRKIIIWFSVSVVLQNYFLSMPYQRNWNYLWGSKYVPRWAIFLLAVTFFIGVWYVLLAILAWRSKSHSWIMAIFAIGLGAPRWGQMLWSTSGIGWWVPWMLGGPRAYALGARAVWLWLGVLDSIQGVGFGMILLQTLTRIHIAASLCAAQLIGTVTTLVARATAPDRDGPGDVFPDFSAGVIEGISKPWFWIALSCQLAIPVGFFMFFRNEQLSKP</sequence>
<feature type="compositionally biased region" description="Basic residues" evidence="7">
    <location>
        <begin position="1676"/>
        <end position="1686"/>
    </location>
</feature>
<comment type="caution">
    <text evidence="11">The sequence shown here is derived from an EMBL/GenBank/DDBJ whole genome shotgun (WGS) entry which is preliminary data.</text>
</comment>
<dbReference type="Gene3D" id="3.20.20.80">
    <property type="entry name" value="Glycosidases"/>
    <property type="match status" value="2"/>
</dbReference>
<evidence type="ECO:0000256" key="6">
    <source>
        <dbReference type="ARBA" id="ARBA00048960"/>
    </source>
</evidence>
<keyword evidence="8" id="KW-0812">Transmembrane</keyword>
<dbReference type="Gene3D" id="3.40.50.2000">
    <property type="entry name" value="Glycogen Phosphorylase B"/>
    <property type="match status" value="2"/>
</dbReference>
<keyword evidence="9" id="KW-0732">Signal</keyword>
<dbReference type="EC" id="2.4.1.183" evidence="2"/>
<feature type="transmembrane region" description="Helical" evidence="8">
    <location>
        <begin position="2205"/>
        <end position="2228"/>
    </location>
</feature>
<dbReference type="PANTHER" id="PTHR47182">
    <property type="entry name" value="CELL WALL ALPHA-1,3-GLUCAN SYNTHASE AGS1-RELATED"/>
    <property type="match status" value="1"/>
</dbReference>
<comment type="catalytic activity">
    <reaction evidence="6">
        <text>[(1-&gt;3)-alpha-D-glucosyl](n) + UDP-alpha-D-glucose = [(1-&gt;3)-alpha-D-glucosyl](n+1) + UDP + H(+)</text>
        <dbReference type="Rhea" id="RHEA:19749"/>
        <dbReference type="Rhea" id="RHEA-COMP:11150"/>
        <dbReference type="Rhea" id="RHEA-COMP:11151"/>
        <dbReference type="ChEBI" id="CHEBI:15378"/>
        <dbReference type="ChEBI" id="CHEBI:28100"/>
        <dbReference type="ChEBI" id="CHEBI:58223"/>
        <dbReference type="ChEBI" id="CHEBI:58885"/>
        <dbReference type="EC" id="2.4.1.183"/>
    </reaction>
</comment>
<dbReference type="RefSeq" id="XP_022489821.1">
    <property type="nucleotide sequence ID" value="XM_022630671.1"/>
</dbReference>
<feature type="compositionally biased region" description="Polar residues" evidence="7">
    <location>
        <begin position="1775"/>
        <end position="1784"/>
    </location>
</feature>
<keyword evidence="8" id="KW-1133">Transmembrane helix</keyword>
<evidence type="ECO:0000256" key="8">
    <source>
        <dbReference type="SAM" id="Phobius"/>
    </source>
</evidence>
<feature type="transmembrane region" description="Helical" evidence="8">
    <location>
        <begin position="1954"/>
        <end position="1973"/>
    </location>
</feature>
<dbReference type="SUPFAM" id="SSF53756">
    <property type="entry name" value="UDP-Glycosyltransferase/glycogen phosphorylase"/>
    <property type="match status" value="1"/>
</dbReference>
<reference evidence="11 12" key="1">
    <citation type="journal article" date="2016" name="Sci. Rep.">
        <title>Penicillium arizonense, a new, genome sequenced fungal species, reveals a high chemical diversity in secreted metabolites.</title>
        <authorList>
            <person name="Grijseels S."/>
            <person name="Nielsen J.C."/>
            <person name="Randelovic M."/>
            <person name="Nielsen J."/>
            <person name="Nielsen K.F."/>
            <person name="Workman M."/>
            <person name="Frisvad J.C."/>
        </authorList>
    </citation>
    <scope>NUCLEOTIDE SEQUENCE [LARGE SCALE GENOMIC DNA]</scope>
    <source>
        <strain evidence="11 12">CBS 141311</strain>
    </source>
</reference>
<dbReference type="InterPro" id="IPR058655">
    <property type="entry name" value="Mok11-14/Ags1-like"/>
</dbReference>
<dbReference type="GeneID" id="34575405"/>
<feature type="compositionally biased region" description="Basic and acidic residues" evidence="7">
    <location>
        <begin position="1666"/>
        <end position="1675"/>
    </location>
</feature>
<name>A0A1F5LMR1_PENAI</name>
<feature type="transmembrane region" description="Helical" evidence="8">
    <location>
        <begin position="2170"/>
        <end position="2185"/>
    </location>
</feature>
<feature type="region of interest" description="Disordered" evidence="7">
    <location>
        <begin position="1901"/>
        <end position="1928"/>
    </location>
</feature>
<dbReference type="GO" id="GO:0070600">
    <property type="term" value="P:fungal-type cell wall (1-&gt;3)-alpha-glucan biosynthetic process"/>
    <property type="evidence" value="ECO:0007669"/>
    <property type="project" value="TreeGrafter"/>
</dbReference>
<feature type="transmembrane region" description="Helical" evidence="8">
    <location>
        <begin position="2307"/>
        <end position="2326"/>
    </location>
</feature>
<dbReference type="InterPro" id="IPR017853">
    <property type="entry name" value="GH"/>
</dbReference>
<dbReference type="PANTHER" id="PTHR47182:SF2">
    <property type="entry name" value="CELL WALL ALPHA-1,3-GLUCAN SYNTHASE AGS1"/>
    <property type="match status" value="1"/>
</dbReference>
<feature type="chain" id="PRO_5009519709" description="alpha-1,3-glucan synthase" evidence="9">
    <location>
        <begin position="25"/>
        <end position="2382"/>
    </location>
</feature>
<dbReference type="EMBL" id="LXJU01000006">
    <property type="protein sequence ID" value="OGE54386.1"/>
    <property type="molecule type" value="Genomic_DNA"/>
</dbReference>
<keyword evidence="3" id="KW-0328">Glycosyltransferase</keyword>
<evidence type="ECO:0000256" key="9">
    <source>
        <dbReference type="SAM" id="SignalP"/>
    </source>
</evidence>
<dbReference type="FunFam" id="3.40.50.2000:FF:000052">
    <property type="entry name" value="Alpha-1,3-glucan synthase Ags2"/>
    <property type="match status" value="1"/>
</dbReference>
<dbReference type="Proteomes" id="UP000177622">
    <property type="component" value="Unassembled WGS sequence"/>
</dbReference>
<dbReference type="Pfam" id="PF26114">
    <property type="entry name" value="Ig_2_Mok13"/>
    <property type="match status" value="1"/>
</dbReference>
<evidence type="ECO:0000313" key="12">
    <source>
        <dbReference type="Proteomes" id="UP000177622"/>
    </source>
</evidence>
<feature type="domain" description="Glycosyl hydrolase family 13 catalytic" evidence="10">
    <location>
        <begin position="70"/>
        <end position="570"/>
    </location>
</feature>
<evidence type="ECO:0000256" key="1">
    <source>
        <dbReference type="ARBA" id="ARBA00006122"/>
    </source>
</evidence>
<keyword evidence="8" id="KW-0472">Membrane</keyword>
<dbReference type="Pfam" id="PF00128">
    <property type="entry name" value="Alpha-amylase"/>
    <property type="match status" value="1"/>
</dbReference>
<keyword evidence="4" id="KW-0808">Transferase</keyword>
<dbReference type="InterPro" id="IPR058659">
    <property type="entry name" value="Mok11-13/Ags1-like_CBM"/>
</dbReference>
<proteinExistence type="inferred from homology"/>
<evidence type="ECO:0000256" key="3">
    <source>
        <dbReference type="ARBA" id="ARBA00022676"/>
    </source>
</evidence>
<protein>
    <recommendedName>
        <fullName evidence="2">alpha-1,3-glucan synthase</fullName>
        <ecNumber evidence="2">2.4.1.183</ecNumber>
    </recommendedName>
</protein>
<feature type="transmembrane region" description="Helical" evidence="8">
    <location>
        <begin position="2054"/>
        <end position="2074"/>
    </location>
</feature>
<evidence type="ECO:0000259" key="10">
    <source>
        <dbReference type="SMART" id="SM00642"/>
    </source>
</evidence>
<dbReference type="SUPFAM" id="SSF51445">
    <property type="entry name" value="(Trans)glycosidases"/>
    <property type="match status" value="1"/>
</dbReference>
<organism evidence="11 12">
    <name type="scientific">Penicillium arizonense</name>
    <dbReference type="NCBI Taxonomy" id="1835702"/>
    <lineage>
        <taxon>Eukaryota</taxon>
        <taxon>Fungi</taxon>
        <taxon>Dikarya</taxon>
        <taxon>Ascomycota</taxon>
        <taxon>Pezizomycotina</taxon>
        <taxon>Eurotiomycetes</taxon>
        <taxon>Eurotiomycetidae</taxon>
        <taxon>Eurotiales</taxon>
        <taxon>Aspergillaceae</taxon>
        <taxon>Penicillium</taxon>
    </lineage>
</organism>
<feature type="transmembrane region" description="Helical" evidence="8">
    <location>
        <begin position="2024"/>
        <end position="2042"/>
    </location>
</feature>
<dbReference type="InterPro" id="IPR058656">
    <property type="entry name" value="Mok11-13/Ags1-like_GH"/>
</dbReference>
<dbReference type="GO" id="GO:0047657">
    <property type="term" value="F:alpha-1,3-glucan synthase activity"/>
    <property type="evidence" value="ECO:0007669"/>
    <property type="project" value="UniProtKB-EC"/>
</dbReference>
<feature type="compositionally biased region" description="Acidic residues" evidence="7">
    <location>
        <begin position="1918"/>
        <end position="1928"/>
    </location>
</feature>
<feature type="transmembrane region" description="Helical" evidence="8">
    <location>
        <begin position="1993"/>
        <end position="2012"/>
    </location>
</feature>
<feature type="region of interest" description="Disordered" evidence="7">
    <location>
        <begin position="1772"/>
        <end position="1794"/>
    </location>
</feature>
<feature type="region of interest" description="Disordered" evidence="7">
    <location>
        <begin position="1666"/>
        <end position="1694"/>
    </location>
</feature>
<gene>
    <name evidence="11" type="ORF">PENARI_c006G12280</name>
</gene>
<evidence type="ECO:0000313" key="11">
    <source>
        <dbReference type="EMBL" id="OGE54386.1"/>
    </source>
</evidence>
<dbReference type="InterPro" id="IPR058658">
    <property type="entry name" value="Mok11-13/Ags1-like_Ig_2"/>
</dbReference>
<dbReference type="STRING" id="1835702.A0A1F5LMR1"/>
<dbReference type="SMART" id="SM00642">
    <property type="entry name" value="Aamy"/>
    <property type="match status" value="1"/>
</dbReference>
<comment type="similarity">
    <text evidence="1">Belongs to the glycosyltransferase group 1 family.</text>
</comment>
<dbReference type="InterPro" id="IPR013534">
    <property type="entry name" value="Starch_synth_cat_dom"/>
</dbReference>
<dbReference type="Pfam" id="PF26127">
    <property type="entry name" value="12TM_Mok13"/>
    <property type="match status" value="1"/>
</dbReference>
<feature type="transmembrane region" description="Helical" evidence="8">
    <location>
        <begin position="2280"/>
        <end position="2300"/>
    </location>
</feature>
<feature type="transmembrane region" description="Helical" evidence="8">
    <location>
        <begin position="2355"/>
        <end position="2374"/>
    </location>
</feature>
<evidence type="ECO:0000256" key="2">
    <source>
        <dbReference type="ARBA" id="ARBA00012688"/>
    </source>
</evidence>
<dbReference type="Pfam" id="PF13692">
    <property type="entry name" value="Glyco_trans_1_4"/>
    <property type="match status" value="1"/>
</dbReference>
<evidence type="ECO:0000256" key="4">
    <source>
        <dbReference type="ARBA" id="ARBA00022679"/>
    </source>
</evidence>
<feature type="transmembrane region" description="Helical" evidence="8">
    <location>
        <begin position="2086"/>
        <end position="2108"/>
    </location>
</feature>
<dbReference type="Pfam" id="PF08323">
    <property type="entry name" value="Glyco_transf_5"/>
    <property type="match status" value="1"/>
</dbReference>
<dbReference type="FunFam" id="3.40.50.2000:FF:000058">
    <property type="entry name" value="Alpha-1,3-glucan synthase Ags1"/>
    <property type="match status" value="1"/>
</dbReference>
<feature type="signal peptide" evidence="9">
    <location>
        <begin position="1"/>
        <end position="24"/>
    </location>
</feature>
<keyword evidence="5" id="KW-0961">Cell wall biogenesis/degradation</keyword>
<dbReference type="InterPro" id="IPR058654">
    <property type="entry name" value="Mok11-14/Ags1-like_TM"/>
</dbReference>
<dbReference type="InterPro" id="IPR006047">
    <property type="entry name" value="GH13_cat_dom"/>
</dbReference>
<dbReference type="Pfam" id="PF26122">
    <property type="entry name" value="CBM_Mok13"/>
    <property type="match status" value="1"/>
</dbReference>
<accession>A0A1F5LMR1</accession>
<feature type="transmembrane region" description="Helical" evidence="8">
    <location>
        <begin position="1101"/>
        <end position="1126"/>
    </location>
</feature>
<dbReference type="OrthoDB" id="512920at2759"/>
<dbReference type="GO" id="GO:0009277">
    <property type="term" value="C:fungal-type cell wall"/>
    <property type="evidence" value="ECO:0007669"/>
    <property type="project" value="TreeGrafter"/>
</dbReference>
<evidence type="ECO:0000256" key="5">
    <source>
        <dbReference type="ARBA" id="ARBA00023316"/>
    </source>
</evidence>
<dbReference type="Pfam" id="PF26111">
    <property type="entry name" value="Ig_Mok13"/>
    <property type="match status" value="1"/>
</dbReference>
<feature type="transmembrane region" description="Helical" evidence="8">
    <location>
        <begin position="2128"/>
        <end position="2150"/>
    </location>
</feature>
<feature type="transmembrane region" description="Helical" evidence="8">
    <location>
        <begin position="2235"/>
        <end position="2260"/>
    </location>
</feature>
<feature type="compositionally biased region" description="Low complexity" evidence="7">
    <location>
        <begin position="1903"/>
        <end position="1915"/>
    </location>
</feature>
<dbReference type="InterPro" id="IPR058657">
    <property type="entry name" value="Mok11-13/Ags1-like_Ig"/>
</dbReference>
<dbReference type="Pfam" id="PF26108">
    <property type="entry name" value="GH_Mok13"/>
    <property type="match status" value="1"/>
</dbReference>